<proteinExistence type="predicted"/>
<dbReference type="InterPro" id="IPR036879">
    <property type="entry name" value="TF_MADSbox_sf"/>
</dbReference>
<dbReference type="PRINTS" id="PR00404">
    <property type="entry name" value="MADSDOMAIN"/>
</dbReference>
<reference evidence="7 8" key="1">
    <citation type="journal article" date="2015" name="Proc. Natl. Acad. Sci. U.S.A.">
        <title>The resurrection genome of Boea hygrometrica: A blueprint for survival of dehydration.</title>
        <authorList>
            <person name="Xiao L."/>
            <person name="Yang G."/>
            <person name="Zhang L."/>
            <person name="Yang X."/>
            <person name="Zhao S."/>
            <person name="Ji Z."/>
            <person name="Zhou Q."/>
            <person name="Hu M."/>
            <person name="Wang Y."/>
            <person name="Chen M."/>
            <person name="Xu Y."/>
            <person name="Jin H."/>
            <person name="Xiao X."/>
            <person name="Hu G."/>
            <person name="Bao F."/>
            <person name="Hu Y."/>
            <person name="Wan P."/>
            <person name="Li L."/>
            <person name="Deng X."/>
            <person name="Kuang T."/>
            <person name="Xiang C."/>
            <person name="Zhu J.K."/>
            <person name="Oliver M.J."/>
            <person name="He Y."/>
        </authorList>
    </citation>
    <scope>NUCLEOTIDE SEQUENCE [LARGE SCALE GENOMIC DNA]</scope>
    <source>
        <strain evidence="8">cv. XS01</strain>
    </source>
</reference>
<keyword evidence="4" id="KW-0804">Transcription</keyword>
<dbReference type="GO" id="GO:0003677">
    <property type="term" value="F:DNA binding"/>
    <property type="evidence" value="ECO:0007669"/>
    <property type="project" value="UniProtKB-KW"/>
</dbReference>
<evidence type="ECO:0000256" key="4">
    <source>
        <dbReference type="ARBA" id="ARBA00023163"/>
    </source>
</evidence>
<evidence type="ECO:0000256" key="3">
    <source>
        <dbReference type="ARBA" id="ARBA00023125"/>
    </source>
</evidence>
<comment type="subcellular location">
    <subcellularLocation>
        <location evidence="1">Nucleus</location>
    </subcellularLocation>
</comment>
<dbReference type="PROSITE" id="PS50066">
    <property type="entry name" value="MADS_BOX_2"/>
    <property type="match status" value="1"/>
</dbReference>
<keyword evidence="3" id="KW-0238">DNA-binding</keyword>
<dbReference type="Gene3D" id="3.40.1810.10">
    <property type="entry name" value="Transcription factor, MADS-box"/>
    <property type="match status" value="1"/>
</dbReference>
<evidence type="ECO:0000256" key="1">
    <source>
        <dbReference type="ARBA" id="ARBA00004123"/>
    </source>
</evidence>
<dbReference type="PROSITE" id="PS00350">
    <property type="entry name" value="MADS_BOX_1"/>
    <property type="match status" value="1"/>
</dbReference>
<dbReference type="GO" id="GO:0005634">
    <property type="term" value="C:nucleus"/>
    <property type="evidence" value="ECO:0007669"/>
    <property type="project" value="UniProtKB-SubCell"/>
</dbReference>
<dbReference type="SMART" id="SM00432">
    <property type="entry name" value="MADS"/>
    <property type="match status" value="1"/>
</dbReference>
<evidence type="ECO:0000313" key="7">
    <source>
        <dbReference type="EMBL" id="KZV36495.1"/>
    </source>
</evidence>
<evidence type="ECO:0000259" key="6">
    <source>
        <dbReference type="PROSITE" id="PS50066"/>
    </source>
</evidence>
<gene>
    <name evidence="7" type="ORF">F511_16000</name>
</gene>
<dbReference type="InterPro" id="IPR050142">
    <property type="entry name" value="MADS-box/MEF2_TF"/>
</dbReference>
<protein>
    <submittedName>
        <fullName evidence="7">MADS-box transcription factor 17-like</fullName>
    </submittedName>
</protein>
<keyword evidence="8" id="KW-1185">Reference proteome</keyword>
<organism evidence="7 8">
    <name type="scientific">Dorcoceras hygrometricum</name>
    <dbReference type="NCBI Taxonomy" id="472368"/>
    <lineage>
        <taxon>Eukaryota</taxon>
        <taxon>Viridiplantae</taxon>
        <taxon>Streptophyta</taxon>
        <taxon>Embryophyta</taxon>
        <taxon>Tracheophyta</taxon>
        <taxon>Spermatophyta</taxon>
        <taxon>Magnoliopsida</taxon>
        <taxon>eudicotyledons</taxon>
        <taxon>Gunneridae</taxon>
        <taxon>Pentapetalae</taxon>
        <taxon>asterids</taxon>
        <taxon>lamiids</taxon>
        <taxon>Lamiales</taxon>
        <taxon>Gesneriaceae</taxon>
        <taxon>Didymocarpoideae</taxon>
        <taxon>Trichosporeae</taxon>
        <taxon>Loxocarpinae</taxon>
        <taxon>Dorcoceras</taxon>
    </lineage>
</organism>
<dbReference type="Pfam" id="PF00319">
    <property type="entry name" value="SRF-TF"/>
    <property type="match status" value="1"/>
</dbReference>
<keyword evidence="5" id="KW-0539">Nucleus</keyword>
<feature type="domain" description="MADS-box" evidence="6">
    <location>
        <begin position="1"/>
        <end position="61"/>
    </location>
</feature>
<dbReference type="EMBL" id="KV003883">
    <property type="protein sequence ID" value="KZV36495.1"/>
    <property type="molecule type" value="Genomic_DNA"/>
</dbReference>
<evidence type="ECO:0000256" key="2">
    <source>
        <dbReference type="ARBA" id="ARBA00023015"/>
    </source>
</evidence>
<name>A0A2Z7BWR1_9LAMI</name>
<dbReference type="Proteomes" id="UP000250235">
    <property type="component" value="Unassembled WGS sequence"/>
</dbReference>
<dbReference type="PANTHER" id="PTHR48019">
    <property type="entry name" value="SERUM RESPONSE FACTOR HOMOLOG"/>
    <property type="match status" value="1"/>
</dbReference>
<accession>A0A2Z7BWR1</accession>
<dbReference type="OrthoDB" id="1933443at2759"/>
<keyword evidence="2" id="KW-0805">Transcription regulation</keyword>
<dbReference type="InterPro" id="IPR002100">
    <property type="entry name" value="TF_MADSbox"/>
</dbReference>
<dbReference type="GO" id="GO:0046983">
    <property type="term" value="F:protein dimerization activity"/>
    <property type="evidence" value="ECO:0007669"/>
    <property type="project" value="InterPro"/>
</dbReference>
<sequence length="64" mass="7116">MGRGKVILERISNEVNRQVTFGKRKKGLLKKASELSVLCDSEVALIIFSSEGKLFHFGSVGYML</sequence>
<dbReference type="SUPFAM" id="SSF55455">
    <property type="entry name" value="SRF-like"/>
    <property type="match status" value="1"/>
</dbReference>
<dbReference type="AlphaFoldDB" id="A0A2Z7BWR1"/>
<evidence type="ECO:0000256" key="5">
    <source>
        <dbReference type="ARBA" id="ARBA00023242"/>
    </source>
</evidence>
<evidence type="ECO:0000313" key="8">
    <source>
        <dbReference type="Proteomes" id="UP000250235"/>
    </source>
</evidence>